<sequence length="186" mass="20697">MELMEAICQRRSIRQYRDQPVNDQLVQELIAAACLSPSAKNRQPWKFMVLRDAEKDQVAQLMEAWCNAQGQDIPRYAKSSRYTAGSIRQAPVLILIFCAPDPIWDIGDALSIGAAAEHMCLRAEELGLGTLWILDTRYAAPEICRYVGAGTLTLTCALAVGYADEAPPPRPRKSPEETILRFNCSV</sequence>
<dbReference type="InterPro" id="IPR000415">
    <property type="entry name" value="Nitroreductase-like"/>
</dbReference>
<dbReference type="Gene3D" id="3.40.109.10">
    <property type="entry name" value="NADH Oxidase"/>
    <property type="match status" value="1"/>
</dbReference>
<reference evidence="2" key="2">
    <citation type="journal article" date="2021" name="PeerJ">
        <title>Extensive microbial diversity within the chicken gut microbiome revealed by metagenomics and culture.</title>
        <authorList>
            <person name="Gilroy R."/>
            <person name="Ravi A."/>
            <person name="Getino M."/>
            <person name="Pursley I."/>
            <person name="Horton D.L."/>
            <person name="Alikhan N.F."/>
            <person name="Baker D."/>
            <person name="Gharbi K."/>
            <person name="Hall N."/>
            <person name="Watson M."/>
            <person name="Adriaenssens E.M."/>
            <person name="Foster-Nyarko E."/>
            <person name="Jarju S."/>
            <person name="Secka A."/>
            <person name="Antonio M."/>
            <person name="Oren A."/>
            <person name="Chaudhuri R.R."/>
            <person name="La Ragione R."/>
            <person name="Hildebrand F."/>
            <person name="Pallen M.J."/>
        </authorList>
    </citation>
    <scope>NUCLEOTIDE SEQUENCE</scope>
    <source>
        <strain evidence="2">ChiSjej2B20-13462</strain>
    </source>
</reference>
<dbReference type="GO" id="GO:0016491">
    <property type="term" value="F:oxidoreductase activity"/>
    <property type="evidence" value="ECO:0007669"/>
    <property type="project" value="InterPro"/>
</dbReference>
<proteinExistence type="predicted"/>
<protein>
    <submittedName>
        <fullName evidence="2">Nitroreductase family protein</fullName>
    </submittedName>
</protein>
<evidence type="ECO:0000259" key="1">
    <source>
        <dbReference type="Pfam" id="PF00881"/>
    </source>
</evidence>
<dbReference type="InterPro" id="IPR050627">
    <property type="entry name" value="Nitroreductase/BluB"/>
</dbReference>
<gene>
    <name evidence="2" type="ORF">IAA67_04575</name>
</gene>
<evidence type="ECO:0000313" key="3">
    <source>
        <dbReference type="Proteomes" id="UP000886874"/>
    </source>
</evidence>
<name>A0A9D1CNL4_9FIRM</name>
<reference evidence="2" key="1">
    <citation type="submission" date="2020-10" db="EMBL/GenBank/DDBJ databases">
        <authorList>
            <person name="Gilroy R."/>
        </authorList>
    </citation>
    <scope>NUCLEOTIDE SEQUENCE</scope>
    <source>
        <strain evidence="2">ChiSjej2B20-13462</strain>
    </source>
</reference>
<dbReference type="Proteomes" id="UP000886874">
    <property type="component" value="Unassembled WGS sequence"/>
</dbReference>
<dbReference type="PANTHER" id="PTHR23026">
    <property type="entry name" value="NADPH NITROREDUCTASE"/>
    <property type="match status" value="1"/>
</dbReference>
<dbReference type="Pfam" id="PF00881">
    <property type="entry name" value="Nitroreductase"/>
    <property type="match status" value="1"/>
</dbReference>
<organism evidence="2 3">
    <name type="scientific">Candidatus Avoscillospira stercorigallinarum</name>
    <dbReference type="NCBI Taxonomy" id="2840708"/>
    <lineage>
        <taxon>Bacteria</taxon>
        <taxon>Bacillati</taxon>
        <taxon>Bacillota</taxon>
        <taxon>Clostridia</taxon>
        <taxon>Eubacteriales</taxon>
        <taxon>Oscillospiraceae</taxon>
        <taxon>Oscillospiraceae incertae sedis</taxon>
        <taxon>Candidatus Avoscillospira</taxon>
    </lineage>
</organism>
<dbReference type="InterPro" id="IPR029479">
    <property type="entry name" value="Nitroreductase"/>
</dbReference>
<evidence type="ECO:0000313" key="2">
    <source>
        <dbReference type="EMBL" id="HIQ69590.1"/>
    </source>
</evidence>
<accession>A0A9D1CNL4</accession>
<dbReference type="SUPFAM" id="SSF55469">
    <property type="entry name" value="FMN-dependent nitroreductase-like"/>
    <property type="match status" value="1"/>
</dbReference>
<dbReference type="PANTHER" id="PTHR23026:SF123">
    <property type="entry name" value="NAD(P)H NITROREDUCTASE RV3131-RELATED"/>
    <property type="match status" value="1"/>
</dbReference>
<feature type="domain" description="Nitroreductase" evidence="1">
    <location>
        <begin position="9"/>
        <end position="162"/>
    </location>
</feature>
<dbReference type="EMBL" id="DVFN01000068">
    <property type="protein sequence ID" value="HIQ69590.1"/>
    <property type="molecule type" value="Genomic_DNA"/>
</dbReference>
<comment type="caution">
    <text evidence="2">The sequence shown here is derived from an EMBL/GenBank/DDBJ whole genome shotgun (WGS) entry which is preliminary data.</text>
</comment>
<dbReference type="AlphaFoldDB" id="A0A9D1CNL4"/>